<organism evidence="1 2">
    <name type="scientific">Mesorhizobium hungaricum</name>
    <dbReference type="NCBI Taxonomy" id="1566387"/>
    <lineage>
        <taxon>Bacteria</taxon>
        <taxon>Pseudomonadati</taxon>
        <taxon>Pseudomonadota</taxon>
        <taxon>Alphaproteobacteria</taxon>
        <taxon>Hyphomicrobiales</taxon>
        <taxon>Phyllobacteriaceae</taxon>
        <taxon>Mesorhizobium</taxon>
    </lineage>
</organism>
<dbReference type="Proteomes" id="UP000094412">
    <property type="component" value="Unassembled WGS sequence"/>
</dbReference>
<dbReference type="EMBL" id="MDEO01000030">
    <property type="protein sequence ID" value="OCX19951.1"/>
    <property type="molecule type" value="Genomic_DNA"/>
</dbReference>
<name>A0A1C2DYW2_9HYPH</name>
<keyword evidence="2" id="KW-1185">Reference proteome</keyword>
<dbReference type="InterPro" id="IPR011660">
    <property type="entry name" value="VapB-like"/>
</dbReference>
<sequence>MALSIKNAQVEKLARELARRRRVSVTEAIRQSLEREVARERLVPREAPNDMYNKLMAIVERSALIPTDTDLTEDEILGYDEFGIPSK</sequence>
<evidence type="ECO:0000313" key="2">
    <source>
        <dbReference type="Proteomes" id="UP000094412"/>
    </source>
</evidence>
<gene>
    <name evidence="1" type="ORF">QV13_10165</name>
</gene>
<reference evidence="1 2" key="1">
    <citation type="submission" date="2016-08" db="EMBL/GenBank/DDBJ databases">
        <title>Whole genome sequence of Mesorhizobium sp. strain UASWS1009 isolated from industrial sewage.</title>
        <authorList>
            <person name="Crovadore J."/>
            <person name="Calmin G."/>
            <person name="Chablais R."/>
            <person name="Cochard B."/>
            <person name="Lefort F."/>
        </authorList>
    </citation>
    <scope>NUCLEOTIDE SEQUENCE [LARGE SCALE GENOMIC DNA]</scope>
    <source>
        <strain evidence="1 2">UASWS1009</strain>
    </source>
</reference>
<evidence type="ECO:0000313" key="1">
    <source>
        <dbReference type="EMBL" id="OCX19951.1"/>
    </source>
</evidence>
<proteinExistence type="predicted"/>
<protein>
    <submittedName>
        <fullName evidence="1">Protein transcription factor</fullName>
    </submittedName>
</protein>
<dbReference type="STRING" id="1566387.QV13_10165"/>
<dbReference type="Pfam" id="PF07704">
    <property type="entry name" value="PSK_trans_fac"/>
    <property type="match status" value="1"/>
</dbReference>
<dbReference type="OrthoDB" id="495439at2"/>
<accession>A0A1C2DYW2</accession>
<comment type="caution">
    <text evidence="1">The sequence shown here is derived from an EMBL/GenBank/DDBJ whole genome shotgun (WGS) entry which is preliminary data.</text>
</comment>
<dbReference type="RefSeq" id="WP_024923649.1">
    <property type="nucleotide sequence ID" value="NZ_MDEO01000030.1"/>
</dbReference>
<dbReference type="AlphaFoldDB" id="A0A1C2DYW2"/>